<dbReference type="OrthoDB" id="280692at2"/>
<dbReference type="InterPro" id="IPR029033">
    <property type="entry name" value="His_PPase_superfam"/>
</dbReference>
<dbReference type="InterPro" id="IPR013078">
    <property type="entry name" value="His_Pase_superF_clade-1"/>
</dbReference>
<dbReference type="PANTHER" id="PTHR20935">
    <property type="entry name" value="PHOSPHOGLYCERATE MUTASE-RELATED"/>
    <property type="match status" value="1"/>
</dbReference>
<dbReference type="EMBL" id="VTPU01000010">
    <property type="protein sequence ID" value="TZG38955.1"/>
    <property type="molecule type" value="Genomic_DNA"/>
</dbReference>
<evidence type="ECO:0000313" key="3">
    <source>
        <dbReference type="Proteomes" id="UP000324260"/>
    </source>
</evidence>
<reference evidence="2 3" key="1">
    <citation type="submission" date="2019-08" db="EMBL/GenBank/DDBJ databases">
        <title>Draft Genome Sequence of Halomonas eurihalina Isolated from Preserved Hide-surface.</title>
        <authorList>
            <person name="Hussain S.A."/>
            <person name="Xu A."/>
            <person name="Sarker M."/>
            <person name="Sommers C."/>
        </authorList>
    </citation>
    <scope>NUCLEOTIDE SEQUENCE [LARGE SCALE GENOMIC DNA]</scope>
    <source>
        <strain evidence="2 3">MS1</strain>
    </source>
</reference>
<dbReference type="Gene3D" id="3.40.50.1240">
    <property type="entry name" value="Phosphoglycerate mutase-like"/>
    <property type="match status" value="1"/>
</dbReference>
<dbReference type="GO" id="GO:0016787">
    <property type="term" value="F:hydrolase activity"/>
    <property type="evidence" value="ECO:0007669"/>
    <property type="project" value="UniProtKB-KW"/>
</dbReference>
<dbReference type="Proteomes" id="UP000324260">
    <property type="component" value="Unassembled WGS sequence"/>
</dbReference>
<accession>A0A5D9D8R5</accession>
<evidence type="ECO:0000313" key="2">
    <source>
        <dbReference type="EMBL" id="TZG38955.1"/>
    </source>
</evidence>
<evidence type="ECO:0000256" key="1">
    <source>
        <dbReference type="ARBA" id="ARBA00022801"/>
    </source>
</evidence>
<dbReference type="InterPro" id="IPR051021">
    <property type="entry name" value="Mito_Ser/Thr_phosphatase"/>
</dbReference>
<dbReference type="Pfam" id="PF00300">
    <property type="entry name" value="His_Phos_1"/>
    <property type="match status" value="1"/>
</dbReference>
<comment type="caution">
    <text evidence="2">The sequence shown here is derived from an EMBL/GenBank/DDBJ whole genome shotgun (WGS) entry which is preliminary data.</text>
</comment>
<organism evidence="2 3">
    <name type="scientific">Halomonas eurihalina</name>
    <dbReference type="NCBI Taxonomy" id="42566"/>
    <lineage>
        <taxon>Bacteria</taxon>
        <taxon>Pseudomonadati</taxon>
        <taxon>Pseudomonadota</taxon>
        <taxon>Gammaproteobacteria</taxon>
        <taxon>Oceanospirillales</taxon>
        <taxon>Halomonadaceae</taxon>
        <taxon>Halomonas</taxon>
    </lineage>
</organism>
<name>A0A5D9D8R5_HALER</name>
<dbReference type="SMART" id="SM00855">
    <property type="entry name" value="PGAM"/>
    <property type="match status" value="1"/>
</dbReference>
<gene>
    <name evidence="2" type="ORF">FZZ93_11710</name>
</gene>
<dbReference type="CDD" id="cd07067">
    <property type="entry name" value="HP_PGM_like"/>
    <property type="match status" value="1"/>
</dbReference>
<sequence>MSIEHVLPVSLLRGIRRTPGKHRADRREMTELILIRHGQASFGSSHYDRLSDRGRQQAQALKNHWQRIGWRFDRTISGTLERQLDTAKLASHAPALIVQDNAFDEYCAQTLLHHHGGPPPFETPSPRDARHFHLQLEGALRGWIKASSHTSSPEPWPHFNGRVNDQLHQLARTADVDERLAVFTSAGVIACAVASVLNLGTEGFLALNRRLWNASVTHLAYGRSGFSLLGFNDVGALRLASPELVTYR</sequence>
<proteinExistence type="predicted"/>
<dbReference type="AlphaFoldDB" id="A0A5D9D8R5"/>
<protein>
    <submittedName>
        <fullName evidence="2">Histidine phosphatase family protein</fullName>
    </submittedName>
</protein>
<dbReference type="PANTHER" id="PTHR20935:SF0">
    <property type="entry name" value="SERINE_THREONINE-PROTEIN PHOSPHATASE PGAM5, MITOCHONDRIAL"/>
    <property type="match status" value="1"/>
</dbReference>
<keyword evidence="1" id="KW-0378">Hydrolase</keyword>
<keyword evidence="3" id="KW-1185">Reference proteome</keyword>
<dbReference type="SUPFAM" id="SSF53254">
    <property type="entry name" value="Phosphoglycerate mutase-like"/>
    <property type="match status" value="1"/>
</dbReference>